<keyword evidence="2" id="KW-0472">Membrane</keyword>
<dbReference type="PANTHER" id="PTHR31225">
    <property type="entry name" value="OS04G0344100 PROTEIN-RELATED"/>
    <property type="match status" value="1"/>
</dbReference>
<protein>
    <submittedName>
        <fullName evidence="4">Cineole-1</fullName>
    </submittedName>
</protein>
<comment type="caution">
    <text evidence="4">The sequence shown here is derived from an EMBL/GenBank/DDBJ whole genome shotgun (WGS) entry which is preliminary data.</text>
</comment>
<feature type="domain" description="Terpene synthase metal-binding" evidence="3">
    <location>
        <begin position="49"/>
        <end position="174"/>
    </location>
</feature>
<proteinExistence type="predicted"/>
<sequence length="231" mass="26379">MAYDVLKDHGLNIIPNTRKLVESFILCSSHIIYILIFFQSCILLTAVSYVPQWAELCRAYLTEARWYYSGYFPSLSEYLNTAWISIAGPLILFHAYVCTINPILETDLGNLEQYPGTIRWPALVLRLMDDLGTSSDEIKRGDVPKSIQCYMHETGCSEEDARDHIKYIIDVTLKKMNKDILMDSPFKDFVGTAMNLARISQCIYQYGDGFGVPHLDTQKNLFSLLVEPILL</sequence>
<dbReference type="PANTHER" id="PTHR31225:SF256">
    <property type="entry name" value="(-)-ALPHA-TERPINEOL SYNTHASE-LIKE"/>
    <property type="match status" value="1"/>
</dbReference>
<dbReference type="AlphaFoldDB" id="A0ABD1S4E1"/>
<dbReference type="GO" id="GO:0046872">
    <property type="term" value="F:metal ion binding"/>
    <property type="evidence" value="ECO:0007669"/>
    <property type="project" value="UniProtKB-KW"/>
</dbReference>
<dbReference type="SUPFAM" id="SSF48576">
    <property type="entry name" value="Terpenoid synthases"/>
    <property type="match status" value="1"/>
</dbReference>
<evidence type="ECO:0000256" key="2">
    <source>
        <dbReference type="SAM" id="Phobius"/>
    </source>
</evidence>
<dbReference type="Proteomes" id="UP001604277">
    <property type="component" value="Unassembled WGS sequence"/>
</dbReference>
<accession>A0ABD1S4E1</accession>
<evidence type="ECO:0000313" key="4">
    <source>
        <dbReference type="EMBL" id="KAL2495313.1"/>
    </source>
</evidence>
<dbReference type="InterPro" id="IPR008949">
    <property type="entry name" value="Isoprenoid_synthase_dom_sf"/>
</dbReference>
<evidence type="ECO:0000256" key="1">
    <source>
        <dbReference type="ARBA" id="ARBA00022723"/>
    </source>
</evidence>
<evidence type="ECO:0000259" key="3">
    <source>
        <dbReference type="Pfam" id="PF03936"/>
    </source>
</evidence>
<name>A0ABD1S4E1_9LAMI</name>
<reference evidence="5" key="1">
    <citation type="submission" date="2024-07" db="EMBL/GenBank/DDBJ databases">
        <title>Two chromosome-level genome assemblies of Korean endemic species Abeliophyllum distichum and Forsythia ovata (Oleaceae).</title>
        <authorList>
            <person name="Jang H."/>
        </authorList>
    </citation>
    <scope>NUCLEOTIDE SEQUENCE [LARGE SCALE GENOMIC DNA]</scope>
</reference>
<dbReference type="Gene3D" id="1.10.600.10">
    <property type="entry name" value="Farnesyl Diphosphate Synthase"/>
    <property type="match status" value="1"/>
</dbReference>
<keyword evidence="5" id="KW-1185">Reference proteome</keyword>
<dbReference type="InterPro" id="IPR050148">
    <property type="entry name" value="Terpene_synthase-like"/>
</dbReference>
<evidence type="ECO:0000313" key="5">
    <source>
        <dbReference type="Proteomes" id="UP001604277"/>
    </source>
</evidence>
<dbReference type="Pfam" id="PF03936">
    <property type="entry name" value="Terpene_synth_C"/>
    <property type="match status" value="1"/>
</dbReference>
<organism evidence="4 5">
    <name type="scientific">Forsythia ovata</name>
    <dbReference type="NCBI Taxonomy" id="205694"/>
    <lineage>
        <taxon>Eukaryota</taxon>
        <taxon>Viridiplantae</taxon>
        <taxon>Streptophyta</taxon>
        <taxon>Embryophyta</taxon>
        <taxon>Tracheophyta</taxon>
        <taxon>Spermatophyta</taxon>
        <taxon>Magnoliopsida</taxon>
        <taxon>eudicotyledons</taxon>
        <taxon>Gunneridae</taxon>
        <taxon>Pentapetalae</taxon>
        <taxon>asterids</taxon>
        <taxon>lamiids</taxon>
        <taxon>Lamiales</taxon>
        <taxon>Oleaceae</taxon>
        <taxon>Forsythieae</taxon>
        <taxon>Forsythia</taxon>
    </lineage>
</organism>
<feature type="transmembrane region" description="Helical" evidence="2">
    <location>
        <begin position="30"/>
        <end position="50"/>
    </location>
</feature>
<keyword evidence="1" id="KW-0479">Metal-binding</keyword>
<keyword evidence="2" id="KW-1133">Transmembrane helix</keyword>
<dbReference type="EMBL" id="JBFOLJ010000011">
    <property type="protein sequence ID" value="KAL2495313.1"/>
    <property type="molecule type" value="Genomic_DNA"/>
</dbReference>
<dbReference type="InterPro" id="IPR005630">
    <property type="entry name" value="Terpene_synthase_metal-bd"/>
</dbReference>
<gene>
    <name evidence="4" type="ORF">Fot_39070</name>
</gene>
<keyword evidence="2" id="KW-0812">Transmembrane</keyword>